<protein>
    <submittedName>
        <fullName evidence="3">Xaa-Pro dipeptidase</fullName>
    </submittedName>
</protein>
<dbReference type="PANTHER" id="PTHR46112:SF2">
    <property type="entry name" value="XAA-PRO AMINOPEPTIDASE P-RELATED"/>
    <property type="match status" value="1"/>
</dbReference>
<dbReference type="HOGENOM" id="CLU_017266_10_0_9"/>
<dbReference type="InterPro" id="IPR000587">
    <property type="entry name" value="Creatinase_N"/>
</dbReference>
<evidence type="ECO:0000259" key="2">
    <source>
        <dbReference type="Pfam" id="PF01321"/>
    </source>
</evidence>
<gene>
    <name evidence="3" type="ordered locus">STH775</name>
</gene>
<dbReference type="EMBL" id="AP006840">
    <property type="protein sequence ID" value="BAD39760.1"/>
    <property type="molecule type" value="Genomic_DNA"/>
</dbReference>
<accession>Q67RD3</accession>
<dbReference type="InterPro" id="IPR036005">
    <property type="entry name" value="Creatinase/aminopeptidase-like"/>
</dbReference>
<organism evidence="3 4">
    <name type="scientific">Symbiobacterium thermophilum (strain DSM 24528 / JCM 14929 / IAM 14863 / T)</name>
    <dbReference type="NCBI Taxonomy" id="292459"/>
    <lineage>
        <taxon>Bacteria</taxon>
        <taxon>Bacillati</taxon>
        <taxon>Bacillota</taxon>
        <taxon>Clostridia</taxon>
        <taxon>Eubacteriales</taxon>
        <taxon>Symbiobacteriaceae</taxon>
        <taxon>Symbiobacterium</taxon>
    </lineage>
</organism>
<dbReference type="CDD" id="cd01066">
    <property type="entry name" value="APP_MetAP"/>
    <property type="match status" value="1"/>
</dbReference>
<dbReference type="SUPFAM" id="SSF55920">
    <property type="entry name" value="Creatinase/aminopeptidase"/>
    <property type="match status" value="1"/>
</dbReference>
<dbReference type="STRING" id="292459.STH775"/>
<name>Q67RD3_SYMTH</name>
<dbReference type="Proteomes" id="UP000000417">
    <property type="component" value="Chromosome"/>
</dbReference>
<dbReference type="PANTHER" id="PTHR46112">
    <property type="entry name" value="AMINOPEPTIDASE"/>
    <property type="match status" value="1"/>
</dbReference>
<dbReference type="RefSeq" id="WP_011194908.1">
    <property type="nucleotide sequence ID" value="NC_006177.1"/>
</dbReference>
<keyword evidence="4" id="KW-1185">Reference proteome</keyword>
<dbReference type="InterPro" id="IPR029149">
    <property type="entry name" value="Creatin/AminoP/Spt16_N"/>
</dbReference>
<evidence type="ECO:0000313" key="3">
    <source>
        <dbReference type="EMBL" id="BAD39760.1"/>
    </source>
</evidence>
<proteinExistence type="predicted"/>
<dbReference type="InterPro" id="IPR050659">
    <property type="entry name" value="Peptidase_M24B"/>
</dbReference>
<dbReference type="eggNOG" id="COG0006">
    <property type="taxonomic scope" value="Bacteria"/>
</dbReference>
<dbReference type="OrthoDB" id="9806388at2"/>
<dbReference type="AlphaFoldDB" id="Q67RD3"/>
<dbReference type="Pfam" id="PF01321">
    <property type="entry name" value="Creatinase_N"/>
    <property type="match status" value="1"/>
</dbReference>
<dbReference type="Gene3D" id="3.40.350.10">
    <property type="entry name" value="Creatinase/prolidase N-terminal domain"/>
    <property type="match status" value="1"/>
</dbReference>
<dbReference type="Pfam" id="PF00557">
    <property type="entry name" value="Peptidase_M24"/>
    <property type="match status" value="1"/>
</dbReference>
<reference evidence="3 4" key="1">
    <citation type="journal article" date="2004" name="Nucleic Acids Res.">
        <title>Genome sequence of Symbiobacterium thermophilum, an uncultivable bacterium that depends on microbial commensalism.</title>
        <authorList>
            <person name="Ueda K."/>
            <person name="Yamashita A."/>
            <person name="Ishikawa J."/>
            <person name="Shimada M."/>
            <person name="Watsuji T."/>
            <person name="Morimura K."/>
            <person name="Ikeda H."/>
            <person name="Hattori M."/>
            <person name="Beppu T."/>
        </authorList>
    </citation>
    <scope>NUCLEOTIDE SEQUENCE [LARGE SCALE GENOMIC DNA]</scope>
    <source>
        <strain evidence="4">T / IAM 14863</strain>
    </source>
</reference>
<evidence type="ECO:0000313" key="4">
    <source>
        <dbReference type="Proteomes" id="UP000000417"/>
    </source>
</evidence>
<feature type="domain" description="Peptidase M24" evidence="1">
    <location>
        <begin position="139"/>
        <end position="374"/>
    </location>
</feature>
<dbReference type="InterPro" id="IPR000994">
    <property type="entry name" value="Pept_M24"/>
</dbReference>
<sequence length="393" mass="43037">MLLTPRHELDLRIGRLQAALRDLGLDGALLHSTTSLLYFTGSAQQGHLWVPANGEPRYLVRRVLERARRECALPGIEPLTTLRALPDHLGGARRIGMELDRLPVAQFEVYRRHLPGVDAADVGPVLRRLRSVKSPWEVERIRAAARAADETYRALFAALREGMTELELSVVGEGAQRLAGAQGMIRWHAHNAFESPAMMVLAGETALAFSFADTPFGGEGLTPAAPYGASRRPIRRDEPVCVDFPTVVDGYVHDQTRTMVIGKLPRQLVEAHDTARQILDMVAREARPGATGQQLWERSVDIARRAGLEEHFMGAGNSRVRFVGHGVGLELDEWPILAPKQTTPLEAGNVIAVEPKFFFPGVGAVGLESTFLVTPDGAERLSITPEELGVKDA</sequence>
<dbReference type="KEGG" id="sth:STH775"/>
<feature type="domain" description="Creatinase N-terminal" evidence="2">
    <location>
        <begin position="12"/>
        <end position="132"/>
    </location>
</feature>
<dbReference type="SUPFAM" id="SSF53092">
    <property type="entry name" value="Creatinase/prolidase N-terminal domain"/>
    <property type="match status" value="1"/>
</dbReference>
<dbReference type="Gene3D" id="3.90.230.10">
    <property type="entry name" value="Creatinase/methionine aminopeptidase superfamily"/>
    <property type="match status" value="1"/>
</dbReference>
<evidence type="ECO:0000259" key="1">
    <source>
        <dbReference type="Pfam" id="PF00557"/>
    </source>
</evidence>